<evidence type="ECO:0000313" key="3">
    <source>
        <dbReference type="EMBL" id="JAC51620.1"/>
    </source>
</evidence>
<dbReference type="PANTHER" id="PTHR46680:SF3">
    <property type="entry name" value="NF-KAPPA-B INHIBITOR CACTUS"/>
    <property type="match status" value="1"/>
</dbReference>
<dbReference type="OrthoDB" id="10254947at2759"/>
<dbReference type="KEGG" id="bdr:105222367"/>
<dbReference type="InterPro" id="IPR051070">
    <property type="entry name" value="NF-kappa-B_inhibitor"/>
</dbReference>
<accession>A0A034WBW0</accession>
<evidence type="ECO:0000256" key="2">
    <source>
        <dbReference type="ARBA" id="ARBA00023043"/>
    </source>
</evidence>
<keyword evidence="2" id="KW-0040">ANK repeat</keyword>
<dbReference type="SMART" id="SM00248">
    <property type="entry name" value="ANK"/>
    <property type="match status" value="4"/>
</dbReference>
<sequence length="562" mass="63575">MSIVSIAKFVISEVCFRTKLESICVCGSWSNMKKVILTKSNSKTLKITSPDNAKSKLAYAELFRVVLQIPEKDVQLRILEAVNGKSSTAQIVHALCPNCKKTFGNSTDSFKEKATQTDITEEVTHSANQAIKIITLPLKTSQNTLHSSHGDGSQERNSPALQRNVISTTVTRNHTIVQQSVESKSSGDQLSKINDLTDAPVKRKRKRKVCLPQVVKKSHAQMAHTQLQPKLKARKIEKSQDINQAAANELNRRSRSDSIISISSDILNDIIFDSPEPHKTKEEHIMRKMAEEFIDADIRTDGLLAIHRTIVENDLDALRRQIFVWKKIRKVEDLNTLLTDDDENCLQLAIVQDCFPKIINVLINEGLNTNEIDDHSNTCIHLAVLNEIDDKSLRLLMEKIDLKLLLHLNDDGYTPLHMVVRTNSYNRAEIILNTLDERLSGIASFTRDFSAKSSENEFSKYYEDVCKKLEQKYGNTTRNAQPKLKKKFLEMGDRKSGNTALFFAIENKLEHFVFFLLAHLTDPRVMNFSGQDAKSYYAEFGKMLKLSLKVDNAMESVVTILG</sequence>
<proteinExistence type="predicted"/>
<dbReference type="InterPro" id="IPR002110">
    <property type="entry name" value="Ankyrin_rpt"/>
</dbReference>
<reference evidence="3" key="1">
    <citation type="journal article" date="2014" name="BMC Genomics">
        <title>Characterizing the developmental transcriptome of the oriental fruit fly, Bactrocera dorsalis (Diptera: Tephritidae) through comparative genomic analysis with Drosophila melanogaster utilizing modENCODE datasets.</title>
        <authorList>
            <person name="Geib S.M."/>
            <person name="Calla B."/>
            <person name="Hall B."/>
            <person name="Hou S."/>
            <person name="Manoukis N.C."/>
        </authorList>
    </citation>
    <scope>NUCLEOTIDE SEQUENCE</scope>
    <source>
        <strain evidence="3">Punador</strain>
    </source>
</reference>
<organism evidence="3">
    <name type="scientific">Bactrocera dorsalis</name>
    <name type="common">Oriental fruit fly</name>
    <name type="synonym">Dacus dorsalis</name>
    <dbReference type="NCBI Taxonomy" id="27457"/>
    <lineage>
        <taxon>Eukaryota</taxon>
        <taxon>Metazoa</taxon>
        <taxon>Ecdysozoa</taxon>
        <taxon>Arthropoda</taxon>
        <taxon>Hexapoda</taxon>
        <taxon>Insecta</taxon>
        <taxon>Pterygota</taxon>
        <taxon>Neoptera</taxon>
        <taxon>Endopterygota</taxon>
        <taxon>Diptera</taxon>
        <taxon>Brachycera</taxon>
        <taxon>Muscomorpha</taxon>
        <taxon>Tephritoidea</taxon>
        <taxon>Tephritidae</taxon>
        <taxon>Bactrocera</taxon>
        <taxon>Bactrocera</taxon>
    </lineage>
</organism>
<dbReference type="GO" id="GO:0071356">
    <property type="term" value="P:cellular response to tumor necrosis factor"/>
    <property type="evidence" value="ECO:0007669"/>
    <property type="project" value="TreeGrafter"/>
</dbReference>
<name>A0A034WBW0_BACDO</name>
<dbReference type="PANTHER" id="PTHR46680">
    <property type="entry name" value="NF-KAPPA-B INHIBITOR ALPHA"/>
    <property type="match status" value="1"/>
</dbReference>
<evidence type="ECO:0008006" key="4">
    <source>
        <dbReference type="Google" id="ProtNLM"/>
    </source>
</evidence>
<dbReference type="Gene3D" id="1.25.40.20">
    <property type="entry name" value="Ankyrin repeat-containing domain"/>
    <property type="match status" value="1"/>
</dbReference>
<dbReference type="SUPFAM" id="SSF48403">
    <property type="entry name" value="Ankyrin repeat"/>
    <property type="match status" value="1"/>
</dbReference>
<dbReference type="InterPro" id="IPR036770">
    <property type="entry name" value="Ankyrin_rpt-contain_sf"/>
</dbReference>
<dbReference type="AlphaFoldDB" id="A0A034WBW0"/>
<dbReference type="GO" id="GO:0005829">
    <property type="term" value="C:cytosol"/>
    <property type="evidence" value="ECO:0007669"/>
    <property type="project" value="TreeGrafter"/>
</dbReference>
<protein>
    <recommendedName>
        <fullName evidence="4">Nuclear factor NF-kappa-B p110 subunit</fullName>
    </recommendedName>
</protein>
<dbReference type="GO" id="GO:0051059">
    <property type="term" value="F:NF-kappaB binding"/>
    <property type="evidence" value="ECO:0007669"/>
    <property type="project" value="TreeGrafter"/>
</dbReference>
<dbReference type="GeneID" id="105222367"/>
<dbReference type="EMBL" id="GAKP01007332">
    <property type="protein sequence ID" value="JAC51620.1"/>
    <property type="molecule type" value="Transcribed_RNA"/>
</dbReference>
<evidence type="ECO:0000256" key="1">
    <source>
        <dbReference type="ARBA" id="ARBA00022737"/>
    </source>
</evidence>
<dbReference type="RefSeq" id="XP_011197963.2">
    <property type="nucleotide sequence ID" value="XM_011199661.4"/>
</dbReference>
<keyword evidence="1" id="KW-0677">Repeat</keyword>